<keyword evidence="1" id="KW-0472">Membrane</keyword>
<name>A0ABR7XCP3_9BACT</name>
<reference evidence="2 3" key="1">
    <citation type="submission" date="2020-09" db="EMBL/GenBank/DDBJ databases">
        <title>Genome sequencing and assembly of Pontibacter sp.</title>
        <authorList>
            <person name="Chhetri G."/>
        </authorList>
    </citation>
    <scope>NUCLEOTIDE SEQUENCE [LARGE SCALE GENOMIC DNA]</scope>
    <source>
        <strain evidence="2 3">JH31</strain>
    </source>
</reference>
<feature type="transmembrane region" description="Helical" evidence="1">
    <location>
        <begin position="12"/>
        <end position="33"/>
    </location>
</feature>
<accession>A0ABR7XCP3</accession>
<dbReference type="EMBL" id="JACXAJ010000001">
    <property type="protein sequence ID" value="MBD1396069.1"/>
    <property type="molecule type" value="Genomic_DNA"/>
</dbReference>
<keyword evidence="1" id="KW-0812">Transmembrane</keyword>
<comment type="caution">
    <text evidence="2">The sequence shown here is derived from an EMBL/GenBank/DDBJ whole genome shotgun (WGS) entry which is preliminary data.</text>
</comment>
<protein>
    <submittedName>
        <fullName evidence="2">Uncharacterized protein</fullName>
    </submittedName>
</protein>
<organism evidence="2 3">
    <name type="scientific">Pontibacter aquaedesilientis</name>
    <dbReference type="NCBI Taxonomy" id="2766980"/>
    <lineage>
        <taxon>Bacteria</taxon>
        <taxon>Pseudomonadati</taxon>
        <taxon>Bacteroidota</taxon>
        <taxon>Cytophagia</taxon>
        <taxon>Cytophagales</taxon>
        <taxon>Hymenobacteraceae</taxon>
        <taxon>Pontibacter</taxon>
    </lineage>
</organism>
<evidence type="ECO:0000313" key="3">
    <source>
        <dbReference type="Proteomes" id="UP000625551"/>
    </source>
</evidence>
<dbReference type="RefSeq" id="WP_191182205.1">
    <property type="nucleotide sequence ID" value="NZ_JACXAJ010000001.1"/>
</dbReference>
<sequence>MEIKSLFQKWWVWLLLSVFSLFLIAAVFISHFFNPWLQEKLETSVHQQTKGLYTLRLHGLDTSLFGGRISVDSLHIIPDFDAWQDRTKAGKSDTAEQEEAPRTLLDLKTRSLVISGVNFLGIVRGKPLDVSKLEILNPILVITQMRQDTARQQQSLHESLQGIAKDLQIDRIEIVDGTLKVRKGKDAKEDMIALEDFTIKVSQMRLDSTSFLDESRAYYASNMALEAGKAEFLLPDGTYRLQASGLNANTADGTLNIGNLQLVPLLKNAELARRRGMAVSTLNLKVPEINASGVDYRAHSRYNNLAASHVVIMNPSLSTYMDRKHFSPKGNKPLPHDMVQDLQTGLNLQKIEVKGMHIRYEELAPQAVETGVITFNNLYATITNISNDKKRMSAKTPAVIDAKTSINGVAPVAFKIRLDLLDPNGYHTIHGTAGPANPATLNPILEPTTFISIKEGKLQKSDFKIVLHRNKATGNLNVRYTDFKVDVLTKDEDKRQSFGKKVLSKIANKIVITSDNPKEGKELRPGEINVVRARSRSVLNYWKDCLVSGFRSAAGIEGIGANLQDPNR</sequence>
<evidence type="ECO:0000256" key="1">
    <source>
        <dbReference type="SAM" id="Phobius"/>
    </source>
</evidence>
<keyword evidence="3" id="KW-1185">Reference proteome</keyword>
<proteinExistence type="predicted"/>
<gene>
    <name evidence="2" type="ORF">H9Q13_02735</name>
</gene>
<dbReference type="Proteomes" id="UP000625551">
    <property type="component" value="Unassembled WGS sequence"/>
</dbReference>
<evidence type="ECO:0000313" key="2">
    <source>
        <dbReference type="EMBL" id="MBD1396069.1"/>
    </source>
</evidence>
<keyword evidence="1" id="KW-1133">Transmembrane helix</keyword>